<reference evidence="10 11" key="1">
    <citation type="submission" date="2016-07" db="EMBL/GenBank/DDBJ databases">
        <title>Pervasive Adenine N6-methylation of Active Genes in Fungi.</title>
        <authorList>
            <consortium name="DOE Joint Genome Institute"/>
            <person name="Mondo S.J."/>
            <person name="Dannebaum R.O."/>
            <person name="Kuo R.C."/>
            <person name="Labutti K."/>
            <person name="Haridas S."/>
            <person name="Kuo A."/>
            <person name="Salamov A."/>
            <person name="Ahrendt S.R."/>
            <person name="Lipzen A."/>
            <person name="Sullivan W."/>
            <person name="Andreopoulos W.B."/>
            <person name="Clum A."/>
            <person name="Lindquist E."/>
            <person name="Daum C."/>
            <person name="Ramamoorthy G.K."/>
            <person name="Gryganskyi A."/>
            <person name="Culley D."/>
            <person name="Magnuson J.K."/>
            <person name="James T.Y."/>
            <person name="O'Malley M.A."/>
            <person name="Stajich J.E."/>
            <person name="Spatafora J.W."/>
            <person name="Visel A."/>
            <person name="Grigoriev I.V."/>
        </authorList>
    </citation>
    <scope>NUCLEOTIDE SEQUENCE [LARGE SCALE GENOMIC DNA]</scope>
    <source>
        <strain evidence="10 11">ATCC 12442</strain>
    </source>
</reference>
<dbReference type="GO" id="GO:1990879">
    <property type="term" value="C:CST complex"/>
    <property type="evidence" value="ECO:0007669"/>
    <property type="project" value="TreeGrafter"/>
</dbReference>
<keyword evidence="6" id="KW-0779">Telomere</keyword>
<dbReference type="PANTHER" id="PTHR14865:SF2">
    <property type="entry name" value="CST COMPLEX SUBUNIT CTC1"/>
    <property type="match status" value="1"/>
</dbReference>
<dbReference type="EMBL" id="MCFD01000028">
    <property type="protein sequence ID" value="ORX65481.1"/>
    <property type="molecule type" value="Genomic_DNA"/>
</dbReference>
<dbReference type="RefSeq" id="XP_040739658.1">
    <property type="nucleotide sequence ID" value="XM_040890718.1"/>
</dbReference>
<evidence type="ECO:0000313" key="10">
    <source>
        <dbReference type="EMBL" id="ORX65481.1"/>
    </source>
</evidence>
<organism evidence="10 11">
    <name type="scientific">Linderina pennispora</name>
    <dbReference type="NCBI Taxonomy" id="61395"/>
    <lineage>
        <taxon>Eukaryota</taxon>
        <taxon>Fungi</taxon>
        <taxon>Fungi incertae sedis</taxon>
        <taxon>Zoopagomycota</taxon>
        <taxon>Kickxellomycotina</taxon>
        <taxon>Kickxellomycetes</taxon>
        <taxon>Kickxellales</taxon>
        <taxon>Kickxellaceae</taxon>
        <taxon>Linderina</taxon>
    </lineage>
</organism>
<evidence type="ECO:0000256" key="2">
    <source>
        <dbReference type="ARBA" id="ARBA00004574"/>
    </source>
</evidence>
<dbReference type="Proteomes" id="UP000193922">
    <property type="component" value="Unassembled WGS sequence"/>
</dbReference>
<dbReference type="GO" id="GO:0042162">
    <property type="term" value="F:telomeric DNA binding"/>
    <property type="evidence" value="ECO:0007669"/>
    <property type="project" value="TreeGrafter"/>
</dbReference>
<dbReference type="GeneID" id="63807366"/>
<evidence type="ECO:0000256" key="3">
    <source>
        <dbReference type="ARBA" id="ARBA00006332"/>
    </source>
</evidence>
<dbReference type="STRING" id="61395.A0A1Y1VW18"/>
<name>A0A1Y1VW18_9FUNG</name>
<gene>
    <name evidence="10" type="ORF">DL89DRAFT_296166</name>
</gene>
<feature type="region of interest" description="Disordered" evidence="9">
    <location>
        <begin position="312"/>
        <end position="335"/>
    </location>
</feature>
<keyword evidence="11" id="KW-1185">Reference proteome</keyword>
<dbReference type="GO" id="GO:0003697">
    <property type="term" value="F:single-stranded DNA binding"/>
    <property type="evidence" value="ECO:0007669"/>
    <property type="project" value="TreeGrafter"/>
</dbReference>
<evidence type="ECO:0000313" key="11">
    <source>
        <dbReference type="Proteomes" id="UP000193922"/>
    </source>
</evidence>
<evidence type="ECO:0000256" key="7">
    <source>
        <dbReference type="ARBA" id="ARBA00023125"/>
    </source>
</evidence>
<dbReference type="AlphaFoldDB" id="A0A1Y1VW18"/>
<evidence type="ECO:0000256" key="9">
    <source>
        <dbReference type="SAM" id="MobiDB-lite"/>
    </source>
</evidence>
<dbReference type="GO" id="GO:0010833">
    <property type="term" value="P:telomere maintenance via telomere lengthening"/>
    <property type="evidence" value="ECO:0007669"/>
    <property type="project" value="TreeGrafter"/>
</dbReference>
<evidence type="ECO:0000256" key="1">
    <source>
        <dbReference type="ARBA" id="ARBA00004123"/>
    </source>
</evidence>
<evidence type="ECO:0000256" key="5">
    <source>
        <dbReference type="ARBA" id="ARBA00022454"/>
    </source>
</evidence>
<comment type="caution">
    <text evidence="10">The sequence shown here is derived from an EMBL/GenBank/DDBJ whole genome shotgun (WGS) entry which is preliminary data.</text>
</comment>
<feature type="compositionally biased region" description="Polar residues" evidence="9">
    <location>
        <begin position="312"/>
        <end position="323"/>
    </location>
</feature>
<comment type="subcellular location">
    <subcellularLocation>
        <location evidence="2">Chromosome</location>
        <location evidence="2">Telomere</location>
    </subcellularLocation>
    <subcellularLocation>
        <location evidence="1">Nucleus</location>
    </subcellularLocation>
</comment>
<evidence type="ECO:0000256" key="8">
    <source>
        <dbReference type="ARBA" id="ARBA00023242"/>
    </source>
</evidence>
<accession>A0A1Y1VW18</accession>
<keyword evidence="8" id="KW-0539">Nucleus</keyword>
<proteinExistence type="inferred from homology"/>
<sequence length="1275" mass="138087">MGPSAVVDIRRLDDVRRQQALSKDGFVGGALLGKLRVASRTEQLATEPFHLPAGSIVLVDSCGAQIRCCAVDPHPSWFADHVYVLLTCWRYIPPPRQLSGRERLAWAYIEILADPVLVPSQMDMSKNKQPYSWWTAQQVPVPDTTDLIQSAIRVSPPISATRGAHILQQAQRSPSPDPTHHHSHSVYGRVDAMGSLLVTASEDVGFFVCIAVESSAMGPISSFSVLLVGARFLGLFASLRVGDSLFVDHLRARAPFAESDHSQAIFITSLDSQAFRIEESVAFVWSDQQPPSQRSSHFTQSSQNMLLEQIADSSQRTDTSQAPGNWASRPERVPAGPPLNTWRDPHLFVNQGKLESYAGVVTRVVDLVLGIYVIDDCHMLILTYWPLLSPLTVLRTGTRILVENSHIILLSNSAGYQWEWIKRALPADTAEPSKQRLLVFGACARTSVRVTDFSGTGNSAAMATAIDSEMASLLARNAQGLVQMIETAEAYWKLSKKFPRGMVAGHDPQADGKLIRRELLDSAMRWAGVPPVAGAPAMSRNLYAEFLAHDASCRAETPRSHFPTRIVVLSDVVSRFIEWSRENLSGLPLAPAASDEGMAEFSVSHVSPEDLQQTTTALVGRLTLDTRGSLYLADATARIRVHPDASCIDDTHRVLFPGQALIGHVAAWMHWQFSVERVAKHGVNPFDLVYAAASSPVLLHFDTSFGHAISSDPLLSSAECLLVVVHARGNAAPVNRTRHVDPEGAKVTEATDSQWSMGYTAKGIAVPVTKQDAQTVLASLGGEVDEPFDLGDIPAASVRRCLLMVDFKRQSVLLAPGSAYLVCIKSAASLQYVRSGDSGQHEQVLLITLDSADSAIPVQAEFRASGSPADLPWQTVSVVPFIVDVSTQPVHLPAVQCNVTTDAAAVLSLISGPKVYSVAEVLQAKDGCSPNSLITVRGTVVDRSVSGIVFLEPLLPEPNMVADSASPRPVSGVFSNRITLCDEDSPEQSIPVYLKLASFSHPLAVVQGARFVVHDLIVSVSQTRKSIYLSGTLSTFAQAIVPPLQQADLSGTPSSGGERPSQSTTPARRWCIGDLHMSSAADRAYPVELICQITKIEHVAISVACRKCKQRVCAMRCSCPSKRHRLSSSASGQTIACITEACCWATDGSGISCLVLSRRCDVALMLGMTDQDFDGICCSAAQSWNGQLMWNPQSDHSPITAAASRAVASSRRLRVVGWAEAAADGPQAIRQQPLRLNRQNVLVNQRTPPRISVRSVSNINTLDMCSRLLKDLYSS</sequence>
<evidence type="ECO:0000256" key="6">
    <source>
        <dbReference type="ARBA" id="ARBA00022895"/>
    </source>
</evidence>
<keyword evidence="5" id="KW-0158">Chromosome</keyword>
<dbReference type="OrthoDB" id="2314520at2759"/>
<comment type="similarity">
    <text evidence="3">Belongs to the CTC1 family.</text>
</comment>
<dbReference type="InterPro" id="IPR042617">
    <property type="entry name" value="CTC1-like"/>
</dbReference>
<dbReference type="PANTHER" id="PTHR14865">
    <property type="entry name" value="CST COMPLEX SUBUNIT CTC1"/>
    <property type="match status" value="1"/>
</dbReference>
<keyword evidence="7" id="KW-0238">DNA-binding</keyword>
<protein>
    <recommendedName>
        <fullName evidence="4">CST complex subunit CTC1</fullName>
    </recommendedName>
</protein>
<evidence type="ECO:0000256" key="4">
    <source>
        <dbReference type="ARBA" id="ARBA00016175"/>
    </source>
</evidence>
<dbReference type="GO" id="GO:0045740">
    <property type="term" value="P:positive regulation of DNA replication"/>
    <property type="evidence" value="ECO:0007669"/>
    <property type="project" value="TreeGrafter"/>
</dbReference>